<dbReference type="InterPro" id="IPR017880">
    <property type="entry name" value="KilA_N"/>
</dbReference>
<feature type="domain" description="KilA-N" evidence="1">
    <location>
        <begin position="1"/>
        <end position="100"/>
    </location>
</feature>
<dbReference type="Pfam" id="PF04383">
    <property type="entry name" value="KilA-N"/>
    <property type="match status" value="1"/>
</dbReference>
<reference evidence="2 3" key="1">
    <citation type="journal article" date="2013" name="Int. J. Syst. Evol. Microbiol.">
        <title>Comamonas guangdongensis sp. nov., isolated from subterranean forest sediment, and emended description of the genus Comamonas.</title>
        <authorList>
            <person name="Zhang J."/>
            <person name="Wang Y."/>
            <person name="Zhou S."/>
            <person name="Wu C."/>
            <person name="He J."/>
            <person name="Li F."/>
        </authorList>
    </citation>
    <scope>NUCLEOTIDE SEQUENCE [LARGE SCALE GENOMIC DNA]</scope>
    <source>
        <strain evidence="2 3">CCTCC AB2011133</strain>
    </source>
</reference>
<keyword evidence="3" id="KW-1185">Reference proteome</keyword>
<dbReference type="EMBL" id="JBFYGN010000012">
    <property type="protein sequence ID" value="MEX8193596.1"/>
    <property type="molecule type" value="Genomic_DNA"/>
</dbReference>
<evidence type="ECO:0000313" key="3">
    <source>
        <dbReference type="Proteomes" id="UP001561046"/>
    </source>
</evidence>
<sequence length="189" mass="20948">MNAVTIFNTGIRQDSEERFCLNDLHRAAGGENRHRPSLWVENQQTRALAQEISKAGFPALVSNKGGKTPGVFAVRELVIAYAAWISPAFHVKVLQVFLAATSPARCSMQRTAPGYMGEAWFAILRHQAGCTMHRALARALQIHESTLSQVLNGSGYYGAGRCSTDRIARRVMRVFCAKQRIHPRQLSLV</sequence>
<dbReference type="PROSITE" id="PS51301">
    <property type="entry name" value="KILA_N"/>
    <property type="match status" value="1"/>
</dbReference>
<dbReference type="SMART" id="SM01252">
    <property type="entry name" value="KilA-N"/>
    <property type="match status" value="1"/>
</dbReference>
<gene>
    <name evidence="2" type="ORF">AB6724_12195</name>
</gene>
<dbReference type="RefSeq" id="WP_369338793.1">
    <property type="nucleotide sequence ID" value="NZ_JBFYGN010000012.1"/>
</dbReference>
<name>A0ABV3ZWV0_9BURK</name>
<proteinExistence type="predicted"/>
<evidence type="ECO:0000313" key="2">
    <source>
        <dbReference type="EMBL" id="MEX8193596.1"/>
    </source>
</evidence>
<evidence type="ECO:0000259" key="1">
    <source>
        <dbReference type="PROSITE" id="PS51301"/>
    </source>
</evidence>
<accession>A0ABV3ZWV0</accession>
<organism evidence="2 3">
    <name type="scientific">Comamonas guangdongensis</name>
    <dbReference type="NCBI Taxonomy" id="510515"/>
    <lineage>
        <taxon>Bacteria</taxon>
        <taxon>Pseudomonadati</taxon>
        <taxon>Pseudomonadota</taxon>
        <taxon>Betaproteobacteria</taxon>
        <taxon>Burkholderiales</taxon>
        <taxon>Comamonadaceae</taxon>
        <taxon>Comamonas</taxon>
    </lineage>
</organism>
<dbReference type="Proteomes" id="UP001561046">
    <property type="component" value="Unassembled WGS sequence"/>
</dbReference>
<comment type="caution">
    <text evidence="2">The sequence shown here is derived from an EMBL/GenBank/DDBJ whole genome shotgun (WGS) entry which is preliminary data.</text>
</comment>
<protein>
    <submittedName>
        <fullName evidence="2">KilA-N domain-containing protein</fullName>
    </submittedName>
</protein>
<dbReference type="InterPro" id="IPR018004">
    <property type="entry name" value="KilA/APSES_HTH"/>
</dbReference>